<evidence type="ECO:0000256" key="1">
    <source>
        <dbReference type="SAM" id="SignalP"/>
    </source>
</evidence>
<organism evidence="2 3">
    <name type="scientific">Batillaria attramentaria</name>
    <dbReference type="NCBI Taxonomy" id="370345"/>
    <lineage>
        <taxon>Eukaryota</taxon>
        <taxon>Metazoa</taxon>
        <taxon>Spiralia</taxon>
        <taxon>Lophotrochozoa</taxon>
        <taxon>Mollusca</taxon>
        <taxon>Gastropoda</taxon>
        <taxon>Caenogastropoda</taxon>
        <taxon>Sorbeoconcha</taxon>
        <taxon>Cerithioidea</taxon>
        <taxon>Batillariidae</taxon>
        <taxon>Batillaria</taxon>
    </lineage>
</organism>
<feature type="signal peptide" evidence="1">
    <location>
        <begin position="1"/>
        <end position="23"/>
    </location>
</feature>
<gene>
    <name evidence="2" type="ORF">BaRGS_00018388</name>
</gene>
<sequence>MQANNTPKKLFLRALLFLRFGVGLQPYLSKTTGKRLFYVFRRSIRSRRRDAGKFHCCLYDLLLVNFNKSRSIVDRKRTATRIDANDRPPCARAFTSQTNTHIE</sequence>
<keyword evidence="3" id="KW-1185">Reference proteome</keyword>
<protein>
    <recommendedName>
        <fullName evidence="4">Secreted protein</fullName>
    </recommendedName>
</protein>
<dbReference type="AlphaFoldDB" id="A0ABD0KT97"/>
<evidence type="ECO:0000313" key="3">
    <source>
        <dbReference type="Proteomes" id="UP001519460"/>
    </source>
</evidence>
<dbReference type="EMBL" id="JACVVK020000127">
    <property type="protein sequence ID" value="KAK7490409.1"/>
    <property type="molecule type" value="Genomic_DNA"/>
</dbReference>
<keyword evidence="1" id="KW-0732">Signal</keyword>
<proteinExistence type="predicted"/>
<comment type="caution">
    <text evidence="2">The sequence shown here is derived from an EMBL/GenBank/DDBJ whole genome shotgun (WGS) entry which is preliminary data.</text>
</comment>
<evidence type="ECO:0008006" key="4">
    <source>
        <dbReference type="Google" id="ProtNLM"/>
    </source>
</evidence>
<name>A0ABD0KT97_9CAEN</name>
<feature type="chain" id="PRO_5044752216" description="Secreted protein" evidence="1">
    <location>
        <begin position="24"/>
        <end position="103"/>
    </location>
</feature>
<dbReference type="Proteomes" id="UP001519460">
    <property type="component" value="Unassembled WGS sequence"/>
</dbReference>
<evidence type="ECO:0000313" key="2">
    <source>
        <dbReference type="EMBL" id="KAK7490409.1"/>
    </source>
</evidence>
<reference evidence="2 3" key="1">
    <citation type="journal article" date="2023" name="Sci. Data">
        <title>Genome assembly of the Korean intertidal mud-creeper Batillaria attramentaria.</title>
        <authorList>
            <person name="Patra A.K."/>
            <person name="Ho P.T."/>
            <person name="Jun S."/>
            <person name="Lee S.J."/>
            <person name="Kim Y."/>
            <person name="Won Y.J."/>
        </authorList>
    </citation>
    <scope>NUCLEOTIDE SEQUENCE [LARGE SCALE GENOMIC DNA]</scope>
    <source>
        <strain evidence="2">Wonlab-2016</strain>
    </source>
</reference>
<accession>A0ABD0KT97</accession>